<feature type="compositionally biased region" description="Low complexity" evidence="1">
    <location>
        <begin position="471"/>
        <end position="483"/>
    </location>
</feature>
<feature type="compositionally biased region" description="Polar residues" evidence="1">
    <location>
        <begin position="288"/>
        <end position="301"/>
    </location>
</feature>
<organism evidence="2 3">
    <name type="scientific">Pseudozyma hubeiensis (strain SY62)</name>
    <name type="common">Yeast</name>
    <dbReference type="NCBI Taxonomy" id="1305764"/>
    <lineage>
        <taxon>Eukaryota</taxon>
        <taxon>Fungi</taxon>
        <taxon>Dikarya</taxon>
        <taxon>Basidiomycota</taxon>
        <taxon>Ustilaginomycotina</taxon>
        <taxon>Ustilaginomycetes</taxon>
        <taxon>Ustilaginales</taxon>
        <taxon>Ustilaginaceae</taxon>
        <taxon>Pseudozyma</taxon>
    </lineage>
</organism>
<name>R9P142_PSEHS</name>
<feature type="region of interest" description="Disordered" evidence="1">
    <location>
        <begin position="853"/>
        <end position="882"/>
    </location>
</feature>
<evidence type="ECO:0008006" key="4">
    <source>
        <dbReference type="Google" id="ProtNLM"/>
    </source>
</evidence>
<accession>R9P142</accession>
<feature type="region of interest" description="Disordered" evidence="1">
    <location>
        <begin position="1227"/>
        <end position="1270"/>
    </location>
</feature>
<dbReference type="OrthoDB" id="2549347at2759"/>
<dbReference type="GO" id="GO:0000981">
    <property type="term" value="F:DNA-binding transcription factor activity, RNA polymerase II-specific"/>
    <property type="evidence" value="ECO:0007669"/>
    <property type="project" value="InterPro"/>
</dbReference>
<dbReference type="GO" id="GO:0008270">
    <property type="term" value="F:zinc ion binding"/>
    <property type="evidence" value="ECO:0007669"/>
    <property type="project" value="InterPro"/>
</dbReference>
<feature type="region of interest" description="Disordered" evidence="1">
    <location>
        <begin position="1160"/>
        <end position="1190"/>
    </location>
</feature>
<dbReference type="Proteomes" id="UP000014071">
    <property type="component" value="Unassembled WGS sequence"/>
</dbReference>
<dbReference type="STRING" id="1305764.R9P142"/>
<proteinExistence type="predicted"/>
<dbReference type="HOGENOM" id="CLU_263548_0_0_1"/>
<gene>
    <name evidence="2" type="ORF">PHSY_002566</name>
</gene>
<feature type="region of interest" description="Disordered" evidence="1">
    <location>
        <begin position="612"/>
        <end position="637"/>
    </location>
</feature>
<evidence type="ECO:0000313" key="2">
    <source>
        <dbReference type="EMBL" id="GAC94993.1"/>
    </source>
</evidence>
<dbReference type="RefSeq" id="XP_012188580.1">
    <property type="nucleotide sequence ID" value="XM_012333190.1"/>
</dbReference>
<sequence length="1359" mass="145559">MQVPPPQDNMMRPQGTLLSPHHGDERRQHQLQPTPPPFAQSVPRTDLQNQHMAHIPGQQQQQQFQPQMQSHFQPPMTPQQHNMSHHPHPFTFQSPPFASSDVSGQLSQPSFSPLSQPPSVPSQHAPSMPPSHSLSQAALGLAGPSSHQFPASSSSLQEALQPQDSGQQLADSRRSYLTTFEDPIAEAYIAGQTLDEPFYSVAPPGTVWPTDGSMPLDLNLMAPVSTDPNDPSLGFSADQAGYFDPFVSDVSGPNGGADDFDSAAAILDDAGFSRFTEVKSEPNAEGAGSTQDAAGSTSVQDVNGAGGSLGASGSASASRDGIPPRRRTRRRQNISCDQCRASKRGCDFQLRLDADGNDVSHTTAGALIEEEQASSTGNTGDKRKMSDAAPMEGGSASVNGGVNGSGSISSGANGNKLVCSNCQRRGIECTTNFADSVRESKQATQTTKEDATGQSNKKRALEDGSSESGRRSISIPSEGSSSPDAQNQEAREQLLKACQNRNESQMLATTGANVRFAQRADSLLLTTNRMRLYVHTVEPNANLWLSRACSPLRTDGDLGAYIKSAIGLDALDLSQRLWASWHVDAPSAQKEHQPNLFYLVYGLDHLGGEMGVWGEKPQQNPPASTTSQHRGPGTAQEASAQFNDIISDLMGMNPGGWRRSKRDLMIDEAVKAAMLAYACQFRLDDEMTSGNADAVSRKAADGKNYRDAHDRIATAAWKRARSLILQLAPRRSCRIAYGLFLFGVTAPPPGALAEGGSRSGADAAEDAAFALETASRHLEWFVKRCRDLVRTVEKASKNPLLSANPQVSQQRRIATDLMGLAESLGWFGLLIDTVTHVSQGRRSSMREDNLVYQSSGIGSGTDPGVKHGPVPSPGSDTGSSDRTADALFAMQDALNLLPSRQAPPGAFPGTSETYMNDDPEDDGSFPVDTEMSRRIMERAACARDLIPALLRNPGALANAIPFDVLIGANDPDAPRGPGGGPIININNPGGGLNEQVVLLGVAWGTAVEVYIWRRVGVLHAATERLLGMTDPVQAMVAGGGSIVSERIEKMVMNVIEAIRLFHNIFDHLIARALDEFVHLSRQARTMLSFFVIHIHLGVLHFTQLAKRIEQKELELIQAFNAAHGQAGSPAKSTPGSSGAGAGVNISFSPMTVSTPQEVKVKVASSENGSVGTAGSSQGSPPSQTASGQQQLRSVMLLSSVERRLIGRSAALGMARMASLINAESAKFEHATKTGRLSPAQPTKDGKSRKGSFYAPPQSAQDFTPIEDSANAPWRHPYPAMVADVLKLSSQQLHDEIWDQLIAVPRKEDELDLLMRNFDVLLEGMGRMLHAVPGLGSYKEVLESLENARDTARFVASQNA</sequence>
<dbReference type="eggNOG" id="ENOG502RCM3">
    <property type="taxonomic scope" value="Eukaryota"/>
</dbReference>
<dbReference type="InterPro" id="IPR036864">
    <property type="entry name" value="Zn2-C6_fun-type_DNA-bd_sf"/>
</dbReference>
<feature type="compositionally biased region" description="Polar residues" evidence="1">
    <location>
        <begin position="156"/>
        <end position="172"/>
    </location>
</feature>
<feature type="compositionally biased region" description="Low complexity" evidence="1">
    <location>
        <begin position="145"/>
        <end position="155"/>
    </location>
</feature>
<feature type="compositionally biased region" description="Polar residues" evidence="1">
    <location>
        <begin position="1164"/>
        <end position="1190"/>
    </location>
</feature>
<feature type="region of interest" description="Disordered" evidence="1">
    <location>
        <begin position="899"/>
        <end position="926"/>
    </location>
</feature>
<feature type="compositionally biased region" description="Low complexity" evidence="1">
    <location>
        <begin position="393"/>
        <end position="402"/>
    </location>
</feature>
<feature type="compositionally biased region" description="Polar residues" evidence="1">
    <location>
        <begin position="617"/>
        <end position="629"/>
    </location>
</feature>
<dbReference type="EMBL" id="DF238788">
    <property type="protein sequence ID" value="GAC94993.1"/>
    <property type="molecule type" value="Genomic_DNA"/>
</dbReference>
<feature type="compositionally biased region" description="Basic and acidic residues" evidence="1">
    <location>
        <begin position="438"/>
        <end position="451"/>
    </location>
</feature>
<feature type="region of interest" description="Disordered" evidence="1">
    <location>
        <begin position="279"/>
        <end position="334"/>
    </location>
</feature>
<feature type="region of interest" description="Disordered" evidence="1">
    <location>
        <begin position="1"/>
        <end position="172"/>
    </location>
</feature>
<reference evidence="3" key="1">
    <citation type="journal article" date="2013" name="Genome Announc.">
        <title>Draft genome sequence of the basidiomycetous yeast-like fungus Pseudozyma hubeiensis SY62, which produces an abundant amount of the biosurfactant mannosylerythritol lipids.</title>
        <authorList>
            <person name="Konishi M."/>
            <person name="Hatada Y."/>
            <person name="Horiuchi J."/>
        </authorList>
    </citation>
    <scope>NUCLEOTIDE SEQUENCE [LARGE SCALE GENOMIC DNA]</scope>
    <source>
        <strain evidence="3">SY62</strain>
    </source>
</reference>
<feature type="region of interest" description="Disordered" evidence="1">
    <location>
        <begin position="438"/>
        <end position="490"/>
    </location>
</feature>
<feature type="compositionally biased region" description="Low complexity" evidence="1">
    <location>
        <begin position="50"/>
        <end position="74"/>
    </location>
</feature>
<dbReference type="GeneID" id="24107859"/>
<feature type="compositionally biased region" description="Low complexity" evidence="1">
    <location>
        <begin position="103"/>
        <end position="114"/>
    </location>
</feature>
<evidence type="ECO:0000313" key="3">
    <source>
        <dbReference type="Proteomes" id="UP000014071"/>
    </source>
</evidence>
<dbReference type="Gene3D" id="4.10.240.10">
    <property type="entry name" value="Zn(2)-C6 fungal-type DNA-binding domain"/>
    <property type="match status" value="1"/>
</dbReference>
<protein>
    <recommendedName>
        <fullName evidence="4">Zn(2)-C6 fungal-type domain-containing protein</fullName>
    </recommendedName>
</protein>
<keyword evidence="3" id="KW-1185">Reference proteome</keyword>
<feature type="compositionally biased region" description="Polar residues" evidence="1">
    <location>
        <begin position="91"/>
        <end position="102"/>
    </location>
</feature>
<feature type="region of interest" description="Disordered" evidence="1">
    <location>
        <begin position="364"/>
        <end position="402"/>
    </location>
</feature>
<evidence type="ECO:0000256" key="1">
    <source>
        <dbReference type="SAM" id="MobiDB-lite"/>
    </source>
</evidence>